<comment type="caution">
    <text evidence="1">The sequence shown here is derived from an EMBL/GenBank/DDBJ whole genome shotgun (WGS) entry which is preliminary data.</text>
</comment>
<evidence type="ECO:0000313" key="1">
    <source>
        <dbReference type="EMBL" id="KAF9440687.1"/>
    </source>
</evidence>
<dbReference type="Proteomes" id="UP000807342">
    <property type="component" value="Unassembled WGS sequence"/>
</dbReference>
<gene>
    <name evidence="1" type="ORF">P691DRAFT_619150</name>
</gene>
<dbReference type="EMBL" id="MU152331">
    <property type="protein sequence ID" value="KAF9440687.1"/>
    <property type="molecule type" value="Genomic_DNA"/>
</dbReference>
<name>A0A9P5WY93_9AGAR</name>
<feature type="non-terminal residue" evidence="1">
    <location>
        <position position="1"/>
    </location>
</feature>
<sequence length="61" mass="6978">VTVRHNHIRPNLMEALQMLKFSIRYGSHLDFTEGLSKDAELELLRDHVAGISRCPKDLSAF</sequence>
<evidence type="ECO:0000313" key="2">
    <source>
        <dbReference type="Proteomes" id="UP000807342"/>
    </source>
</evidence>
<keyword evidence="2" id="KW-1185">Reference proteome</keyword>
<dbReference type="OrthoDB" id="3262464at2759"/>
<reference evidence="1" key="1">
    <citation type="submission" date="2020-11" db="EMBL/GenBank/DDBJ databases">
        <authorList>
            <consortium name="DOE Joint Genome Institute"/>
            <person name="Ahrendt S."/>
            <person name="Riley R."/>
            <person name="Andreopoulos W."/>
            <person name="Labutti K."/>
            <person name="Pangilinan J."/>
            <person name="Ruiz-Duenas F.J."/>
            <person name="Barrasa J.M."/>
            <person name="Sanchez-Garcia M."/>
            <person name="Camarero S."/>
            <person name="Miyauchi S."/>
            <person name="Serrano A."/>
            <person name="Linde D."/>
            <person name="Babiker R."/>
            <person name="Drula E."/>
            <person name="Ayuso-Fernandez I."/>
            <person name="Pacheco R."/>
            <person name="Padilla G."/>
            <person name="Ferreira P."/>
            <person name="Barriuso J."/>
            <person name="Kellner H."/>
            <person name="Castanera R."/>
            <person name="Alfaro M."/>
            <person name="Ramirez L."/>
            <person name="Pisabarro A.G."/>
            <person name="Kuo A."/>
            <person name="Tritt A."/>
            <person name="Lipzen A."/>
            <person name="He G."/>
            <person name="Yan M."/>
            <person name="Ng V."/>
            <person name="Cullen D."/>
            <person name="Martin F."/>
            <person name="Rosso M.-N."/>
            <person name="Henrissat B."/>
            <person name="Hibbett D."/>
            <person name="Martinez A.T."/>
            <person name="Grigoriev I.V."/>
        </authorList>
    </citation>
    <scope>NUCLEOTIDE SEQUENCE</scope>
    <source>
        <strain evidence="1">MF-IS2</strain>
    </source>
</reference>
<protein>
    <submittedName>
        <fullName evidence="1">Uncharacterized protein</fullName>
    </submittedName>
</protein>
<proteinExistence type="predicted"/>
<dbReference type="AlphaFoldDB" id="A0A9P5WY93"/>
<feature type="non-terminal residue" evidence="1">
    <location>
        <position position="61"/>
    </location>
</feature>
<organism evidence="1 2">
    <name type="scientific">Macrolepiota fuliginosa MF-IS2</name>
    <dbReference type="NCBI Taxonomy" id="1400762"/>
    <lineage>
        <taxon>Eukaryota</taxon>
        <taxon>Fungi</taxon>
        <taxon>Dikarya</taxon>
        <taxon>Basidiomycota</taxon>
        <taxon>Agaricomycotina</taxon>
        <taxon>Agaricomycetes</taxon>
        <taxon>Agaricomycetidae</taxon>
        <taxon>Agaricales</taxon>
        <taxon>Agaricineae</taxon>
        <taxon>Agaricaceae</taxon>
        <taxon>Macrolepiota</taxon>
    </lineage>
</organism>
<accession>A0A9P5WY93</accession>